<keyword evidence="2" id="KW-1185">Reference proteome</keyword>
<evidence type="ECO:0000313" key="2">
    <source>
        <dbReference type="Proteomes" id="UP000680750"/>
    </source>
</evidence>
<evidence type="ECO:0000313" key="1">
    <source>
        <dbReference type="EMBL" id="BCJ30354.1"/>
    </source>
</evidence>
<reference evidence="1" key="1">
    <citation type="submission" date="2020-08" db="EMBL/GenBank/DDBJ databases">
        <title>Whole genome shotgun sequence of Actinocatenispora sera NBRC 101916.</title>
        <authorList>
            <person name="Komaki H."/>
            <person name="Tamura T."/>
        </authorList>
    </citation>
    <scope>NUCLEOTIDE SEQUENCE</scope>
    <source>
        <strain evidence="1">NBRC 101916</strain>
    </source>
</reference>
<dbReference type="AlphaFoldDB" id="A0A810L4E9"/>
<organism evidence="1 2">
    <name type="scientific">Actinocatenispora sera</name>
    <dbReference type="NCBI Taxonomy" id="390989"/>
    <lineage>
        <taxon>Bacteria</taxon>
        <taxon>Bacillati</taxon>
        <taxon>Actinomycetota</taxon>
        <taxon>Actinomycetes</taxon>
        <taxon>Micromonosporales</taxon>
        <taxon>Micromonosporaceae</taxon>
        <taxon>Actinocatenispora</taxon>
    </lineage>
</organism>
<dbReference type="KEGG" id="aser:Asera_44620"/>
<sequence>MRLAGVDRTAVDRYADALQQLALAAAAGADRVRSSTADPVGLAGEVGAVLAGAYRGATVARDRFLHPDGAADPGAARGLLPDTAGAGQSLPPVADDELPRLFALWRHRDPTGQSGTGVVLFGVAFPGGPVLTRWRGLTTGIYQLGLWNSVDEVLAVHGHRGATELIWLSSPAARRDRTPEA</sequence>
<dbReference type="Proteomes" id="UP000680750">
    <property type="component" value="Chromosome"/>
</dbReference>
<accession>A0A810L4E9</accession>
<gene>
    <name evidence="1" type="ORF">Asera_44620</name>
</gene>
<name>A0A810L4E9_9ACTN</name>
<dbReference type="RefSeq" id="WP_211255558.1">
    <property type="nucleotide sequence ID" value="NZ_AP023354.1"/>
</dbReference>
<proteinExistence type="predicted"/>
<protein>
    <submittedName>
        <fullName evidence="1">Uncharacterized protein</fullName>
    </submittedName>
</protein>
<dbReference type="EMBL" id="AP023354">
    <property type="protein sequence ID" value="BCJ30354.1"/>
    <property type="molecule type" value="Genomic_DNA"/>
</dbReference>